<dbReference type="PANTHER" id="PTHR36851:SF1">
    <property type="entry name" value="GLYCO_TRANS_2-LIKE DOMAIN-CONTAINING PROTEIN"/>
    <property type="match status" value="1"/>
</dbReference>
<feature type="transmembrane region" description="Helical" evidence="2">
    <location>
        <begin position="12"/>
        <end position="36"/>
    </location>
</feature>
<feature type="region of interest" description="Disordered" evidence="1">
    <location>
        <begin position="549"/>
        <end position="600"/>
    </location>
</feature>
<dbReference type="InterPro" id="IPR001173">
    <property type="entry name" value="Glyco_trans_2-like"/>
</dbReference>
<keyword evidence="2" id="KW-0812">Transmembrane</keyword>
<sequence>MPYVKEDFTWLYPFKWIIPSACWATVVLLFGALWWFPTFWLWFVWALAILYGVISARQVVRAIRSVLGIKAALSRNDITQEMRANDGPEVLETFLRSEPDCYHVICVVNYKEPLLILRATLGKLAEHYSAKRDHIICMAMEMAETEAVEKAEQLIGEFKLQFRGMYFTLHEKQEGELRGKLSNADWAFVHASENLAEMNIPDAKVLMTAIDADAEVPELYFEEISRMWKEMGQDTKRKVPRENIVFGAPGLLERNCMEVPFFTRAMDSCWMALAMQQMGTAIGFGFPISNFTVSLDLLQRINFLDTHEDAIADDSHVILKAFFKTNGMARFQAVWAPINMLNLNEGNYFKTLWARFIQAKRHFRGQHDFSYGLKQMLTTRPCWLTPFVLIKLLETHMMTVLGPLYMMGAIPFIQLMSWINLPVMNFNRAVFMPNPDVVIAFGASLLVAYITLIVSYELVRRDCNRRLYHQESPSVLWSWQYIALIPDTFAYVIIPHMLTSTFSLIPCIDQGGFKVSAKVIVSGEPASVLPALPQGRKDADAISVVTVEDDTSPANSSGDIVDPKHEAASVAADAQGTSEPVHRLPEPLMIPEPTPVMAAA</sequence>
<gene>
    <name evidence="4" type="ORF">FVE85_4031</name>
</gene>
<proteinExistence type="predicted"/>
<dbReference type="Proteomes" id="UP000324585">
    <property type="component" value="Unassembled WGS sequence"/>
</dbReference>
<dbReference type="PANTHER" id="PTHR36851">
    <property type="entry name" value="UNNAMED PRODUCT"/>
    <property type="match status" value="1"/>
</dbReference>
<feature type="transmembrane region" description="Helical" evidence="2">
    <location>
        <begin position="400"/>
        <end position="419"/>
    </location>
</feature>
<dbReference type="Pfam" id="PF13632">
    <property type="entry name" value="Glyco_trans_2_3"/>
    <property type="match status" value="1"/>
</dbReference>
<dbReference type="EMBL" id="VRMN01000005">
    <property type="protein sequence ID" value="KAA8494056.1"/>
    <property type="molecule type" value="Genomic_DNA"/>
</dbReference>
<accession>A0A5J4YRW4</accession>
<organism evidence="4 5">
    <name type="scientific">Porphyridium purpureum</name>
    <name type="common">Red alga</name>
    <name type="synonym">Porphyridium cruentum</name>
    <dbReference type="NCBI Taxonomy" id="35688"/>
    <lineage>
        <taxon>Eukaryota</taxon>
        <taxon>Rhodophyta</taxon>
        <taxon>Bangiophyceae</taxon>
        <taxon>Porphyridiales</taxon>
        <taxon>Porphyridiaceae</taxon>
        <taxon>Porphyridium</taxon>
    </lineage>
</organism>
<evidence type="ECO:0000256" key="1">
    <source>
        <dbReference type="SAM" id="MobiDB-lite"/>
    </source>
</evidence>
<evidence type="ECO:0000313" key="4">
    <source>
        <dbReference type="EMBL" id="KAA8494056.1"/>
    </source>
</evidence>
<keyword evidence="5" id="KW-1185">Reference proteome</keyword>
<evidence type="ECO:0000259" key="3">
    <source>
        <dbReference type="Pfam" id="PF13632"/>
    </source>
</evidence>
<comment type="caution">
    <text evidence="4">The sequence shown here is derived from an EMBL/GenBank/DDBJ whole genome shotgun (WGS) entry which is preliminary data.</text>
</comment>
<feature type="transmembrane region" description="Helical" evidence="2">
    <location>
        <begin position="42"/>
        <end position="60"/>
    </location>
</feature>
<evidence type="ECO:0000313" key="5">
    <source>
        <dbReference type="Proteomes" id="UP000324585"/>
    </source>
</evidence>
<keyword evidence="2" id="KW-0472">Membrane</keyword>
<evidence type="ECO:0000256" key="2">
    <source>
        <dbReference type="SAM" id="Phobius"/>
    </source>
</evidence>
<feature type="transmembrane region" description="Helical" evidence="2">
    <location>
        <begin position="439"/>
        <end position="459"/>
    </location>
</feature>
<dbReference type="OrthoDB" id="5819478at2759"/>
<feature type="domain" description="Glycosyltransferase 2-like" evidence="3">
    <location>
        <begin position="209"/>
        <end position="416"/>
    </location>
</feature>
<protein>
    <recommendedName>
        <fullName evidence="3">Glycosyltransferase 2-like domain-containing protein</fullName>
    </recommendedName>
</protein>
<dbReference type="AlphaFoldDB" id="A0A5J4YRW4"/>
<keyword evidence="2" id="KW-1133">Transmembrane helix</keyword>
<name>A0A5J4YRW4_PORPP</name>
<reference evidence="5" key="1">
    <citation type="journal article" date="2019" name="Nat. Commun.">
        <title>Expansion of phycobilisome linker gene families in mesophilic red algae.</title>
        <authorList>
            <person name="Lee J."/>
            <person name="Kim D."/>
            <person name="Bhattacharya D."/>
            <person name="Yoon H.S."/>
        </authorList>
    </citation>
    <scope>NUCLEOTIDE SEQUENCE [LARGE SCALE GENOMIC DNA]</scope>
    <source>
        <strain evidence="5">CCMP 1328</strain>
    </source>
</reference>